<accession>A0ABS7SJK5</accession>
<dbReference type="InterPro" id="IPR039498">
    <property type="entry name" value="NTP_transf_5"/>
</dbReference>
<protein>
    <submittedName>
        <fullName evidence="1">Nucleotidyltransferase family protein</fullName>
    </submittedName>
</protein>
<evidence type="ECO:0000313" key="1">
    <source>
        <dbReference type="EMBL" id="MBZ2206119.1"/>
    </source>
</evidence>
<dbReference type="EMBL" id="JAFBIL020000001">
    <property type="protein sequence ID" value="MBZ2206119.1"/>
    <property type="molecule type" value="Genomic_DNA"/>
</dbReference>
<gene>
    <name evidence="1" type="ORF">I4X03_002465</name>
</gene>
<reference evidence="1 2" key="1">
    <citation type="submission" date="2021-08" db="EMBL/GenBank/DDBJ databases">
        <title>Massilia sp. R798.</title>
        <authorList>
            <person name="Baek J.H."/>
            <person name="Jung H.S."/>
            <person name="Kim K.R."/>
            <person name="Jeon C.O."/>
        </authorList>
    </citation>
    <scope>NUCLEOTIDE SEQUENCE [LARGE SCALE GENOMIC DNA]</scope>
    <source>
        <strain evidence="1 2">R798</strain>
    </source>
</reference>
<dbReference type="RefSeq" id="WP_223465099.1">
    <property type="nucleotide sequence ID" value="NZ_JAFBIL020000001.1"/>
</dbReference>
<organism evidence="1 2">
    <name type="scientific">Massilia soli</name>
    <dbReference type="NCBI Taxonomy" id="2792854"/>
    <lineage>
        <taxon>Bacteria</taxon>
        <taxon>Pseudomonadati</taxon>
        <taxon>Pseudomonadota</taxon>
        <taxon>Betaproteobacteria</taxon>
        <taxon>Burkholderiales</taxon>
        <taxon>Oxalobacteraceae</taxon>
        <taxon>Telluria group</taxon>
        <taxon>Massilia</taxon>
    </lineage>
</organism>
<sequence>MSGAPLLIAVLRQPALMAGLGLADWDLLLRQAGSARLVGRLRSLLTERSLLDTVPPQPRTHLDWAATLALRHRRAVHWEVEQIRRALSGLSLRPVLLKGAAYAVAGLPPADGRMFSDIDILVPKPMLDEVEAALMMHGWVGTHTDAYDQRYYREWMHELPPMQNIKRDTLIDVHHAILPETARARPDPARLRAAAVAIDGEPGFLTLAPADMVLHSTTHLFYGEFEHGLRDLVDIERLLRHFSADPAFWDGLVARARELELGRPLFYALRWADRLLGAAVPGHVMENSRLDAPNRLVLGAMDWLLGHAMLPAHPSIDRPATAPARLMLYIRANWLRMPPLLLARHLFHKAFLSPKTA</sequence>
<evidence type="ECO:0000313" key="2">
    <source>
        <dbReference type="Proteomes" id="UP000809349"/>
    </source>
</evidence>
<name>A0ABS7SJK5_9BURK</name>
<comment type="caution">
    <text evidence="1">The sequence shown here is derived from an EMBL/GenBank/DDBJ whole genome shotgun (WGS) entry which is preliminary data.</text>
</comment>
<proteinExistence type="predicted"/>
<keyword evidence="2" id="KW-1185">Reference proteome</keyword>
<dbReference type="Proteomes" id="UP000809349">
    <property type="component" value="Unassembled WGS sequence"/>
</dbReference>
<dbReference type="Pfam" id="PF14907">
    <property type="entry name" value="NTP_transf_5"/>
    <property type="match status" value="1"/>
</dbReference>